<proteinExistence type="predicted"/>
<evidence type="ECO:0000313" key="1">
    <source>
        <dbReference type="EMBL" id="MDB1124230.1"/>
    </source>
</evidence>
<sequence>MNGSEKDELRIYKIYVAEHLSPDWQQTFSSLVIRHIKSGTCITGIFRDQSELHGVIRMVFNMGLTLEAVVEEKSGE</sequence>
<keyword evidence="2" id="KW-1185">Reference proteome</keyword>
<dbReference type="RefSeq" id="WP_272136345.1">
    <property type="nucleotide sequence ID" value="NZ_JAQLOI010000001.1"/>
</dbReference>
<dbReference type="Proteomes" id="UP001210678">
    <property type="component" value="Unassembled WGS sequence"/>
</dbReference>
<reference evidence="1 2" key="1">
    <citation type="submission" date="2023-01" db="EMBL/GenBank/DDBJ databases">
        <title>Vibrio sp. KJ40-1 sp.nov, isolated from marine algae.</title>
        <authorList>
            <person name="Butt M."/>
            <person name="Kim J.M.J."/>
            <person name="Jeon C.O.C."/>
        </authorList>
    </citation>
    <scope>NUCLEOTIDE SEQUENCE [LARGE SCALE GENOMIC DNA]</scope>
    <source>
        <strain evidence="1 2">KJ40-1</strain>
    </source>
</reference>
<name>A0ABT4YS62_9VIBR</name>
<comment type="caution">
    <text evidence="1">The sequence shown here is derived from an EMBL/GenBank/DDBJ whole genome shotgun (WGS) entry which is preliminary data.</text>
</comment>
<accession>A0ABT4YS62</accession>
<organism evidence="1 2">
    <name type="scientific">Vibrio algarum</name>
    <dbReference type="NCBI Taxonomy" id="3020714"/>
    <lineage>
        <taxon>Bacteria</taxon>
        <taxon>Pseudomonadati</taxon>
        <taxon>Pseudomonadota</taxon>
        <taxon>Gammaproteobacteria</taxon>
        <taxon>Vibrionales</taxon>
        <taxon>Vibrionaceae</taxon>
        <taxon>Vibrio</taxon>
    </lineage>
</organism>
<evidence type="ECO:0000313" key="2">
    <source>
        <dbReference type="Proteomes" id="UP001210678"/>
    </source>
</evidence>
<gene>
    <name evidence="1" type="ORF">PGX00_11425</name>
</gene>
<dbReference type="EMBL" id="JAQLOI010000001">
    <property type="protein sequence ID" value="MDB1124230.1"/>
    <property type="molecule type" value="Genomic_DNA"/>
</dbReference>
<protein>
    <submittedName>
        <fullName evidence="1">Uncharacterized protein</fullName>
    </submittedName>
</protein>